<sequence length="356" mass="39678">MENARLAAEAADDLANQRALIYPNTLFLPAYPTMSMHPPGFAAVGVGPIALSPGRANDFSTNLRKALVKFNTMATSELTLPPAVIIGTDPYLKKVSDKWPLVGSVPLREMGLSPMTQLPPRGEVELRVRILMKNWDDRTFIYAVKTYTVDVATKVKVAIAQFDRLRGVYTFTTDSQPPSTFIFTPTWPPGMGSGSGSVLPQPARAPAFPQHTGTDGSFFPSNLYMTFVSPNEVDFHDYIIWFPADSGLEPVYVYFNSPRKGVVDAGHDYHPSPRTEEITGFMNLSRSKRKTLKQGGTGKRERWIDQKGRKIYEWDSQHGELEGYRVSDGQHLGAFDYKTGVQLKPADPNRNIKKYL</sequence>
<evidence type="ECO:0000256" key="2">
    <source>
        <dbReference type="ARBA" id="ARBA00023022"/>
    </source>
</evidence>
<dbReference type="SUPFAM" id="SSF69369">
    <property type="entry name" value="Cloacin translocation domain"/>
    <property type="match status" value="1"/>
</dbReference>
<dbReference type="GO" id="GO:0003723">
    <property type="term" value="F:RNA binding"/>
    <property type="evidence" value="ECO:0007669"/>
    <property type="project" value="InterPro"/>
</dbReference>
<dbReference type="EMBL" id="CQAW01000014">
    <property type="protein sequence ID" value="CNH99905.1"/>
    <property type="molecule type" value="Genomic_DNA"/>
</dbReference>
<evidence type="ECO:0000259" key="4">
    <source>
        <dbReference type="Pfam" id="PF06958"/>
    </source>
</evidence>
<reference evidence="7" key="1">
    <citation type="submission" date="2015-03" db="EMBL/GenBank/DDBJ databases">
        <authorList>
            <consortium name="Pathogen Informatics"/>
            <person name="Murphy D."/>
        </authorList>
    </citation>
    <scope>NUCLEOTIDE SEQUENCE [LARGE SCALE GENOMIC DNA]</scope>
    <source>
        <strain evidence="7">IP6945</strain>
    </source>
</reference>
<dbReference type="GO" id="GO:0043022">
    <property type="term" value="F:ribosome binding"/>
    <property type="evidence" value="ECO:0007669"/>
    <property type="project" value="InterPro"/>
</dbReference>
<feature type="domain" description="Colicin E3-like ribonuclease" evidence="5">
    <location>
        <begin position="271"/>
        <end position="353"/>
    </location>
</feature>
<accession>A0A0T9Q7X6</accession>
<protein>
    <submittedName>
        <fullName evidence="6">Colicin/pyocin immunity family protein</fullName>
        <ecNumber evidence="6">3.1.-.-</ecNumber>
    </submittedName>
</protein>
<dbReference type="InterPro" id="IPR036302">
    <property type="entry name" value="Pyosin/cloacin_T_dom_sf"/>
</dbReference>
<keyword evidence="3" id="KW-0078">Bacteriocin</keyword>
<dbReference type="Proteomes" id="UP000041882">
    <property type="component" value="Unassembled WGS sequence"/>
</dbReference>
<evidence type="ECO:0000256" key="3">
    <source>
        <dbReference type="ARBA" id="ARBA00023048"/>
    </source>
</evidence>
<dbReference type="Pfam" id="PF09000">
    <property type="entry name" value="Cytotoxic"/>
    <property type="match status" value="1"/>
</dbReference>
<dbReference type="Gene3D" id="3.10.380.10">
    <property type="entry name" value="Colicin E3-like ribonuclease domain"/>
    <property type="match status" value="1"/>
</dbReference>
<dbReference type="InterPro" id="IPR009105">
    <property type="entry name" value="Colicin_E3_ribonuclease"/>
</dbReference>
<dbReference type="EC" id="3.1.-.-" evidence="6"/>
<keyword evidence="1" id="KW-0929">Antimicrobial</keyword>
<evidence type="ECO:0000313" key="6">
    <source>
        <dbReference type="EMBL" id="CNH99905.1"/>
    </source>
</evidence>
<evidence type="ECO:0000256" key="1">
    <source>
        <dbReference type="ARBA" id="ARBA00022529"/>
    </source>
</evidence>
<dbReference type="SUPFAM" id="SSF63840">
    <property type="entry name" value="Ribonuclease domain of colicin E3"/>
    <property type="match status" value="1"/>
</dbReference>
<evidence type="ECO:0000313" key="7">
    <source>
        <dbReference type="Proteomes" id="UP000041882"/>
    </source>
</evidence>
<keyword evidence="6" id="KW-0378">Hydrolase</keyword>
<name>A0A0T9Q7X6_9GAMM</name>
<dbReference type="Pfam" id="PF06958">
    <property type="entry name" value="Pyocin_S"/>
    <property type="match status" value="1"/>
</dbReference>
<dbReference type="GO" id="GO:0016788">
    <property type="term" value="F:hydrolase activity, acting on ester bonds"/>
    <property type="evidence" value="ECO:0007669"/>
    <property type="project" value="InterPro"/>
</dbReference>
<dbReference type="InterPro" id="IPR016128">
    <property type="entry name" value="Pyosin/cloacin_T_dom"/>
</dbReference>
<keyword evidence="7" id="KW-1185">Reference proteome</keyword>
<dbReference type="InterPro" id="IPR036725">
    <property type="entry name" value="ColE3_ribonuclease_sf"/>
</dbReference>
<keyword evidence="2" id="KW-0044">Antibiotic</keyword>
<organism evidence="6 7">
    <name type="scientific">Yersinia thracica</name>
    <dbReference type="NCBI Taxonomy" id="2890319"/>
    <lineage>
        <taxon>Bacteria</taxon>
        <taxon>Pseudomonadati</taxon>
        <taxon>Pseudomonadota</taxon>
        <taxon>Gammaproteobacteria</taxon>
        <taxon>Enterobacterales</taxon>
        <taxon>Yersiniaceae</taxon>
        <taxon>Yersinia</taxon>
    </lineage>
</organism>
<proteinExistence type="predicted"/>
<gene>
    <name evidence="6" type="primary">ceaC</name>
    <name evidence="6" type="ORF">ERS008472_02921</name>
</gene>
<dbReference type="GO" id="GO:0042742">
    <property type="term" value="P:defense response to bacterium"/>
    <property type="evidence" value="ECO:0007669"/>
    <property type="project" value="UniProtKB-KW"/>
</dbReference>
<dbReference type="GO" id="GO:0031640">
    <property type="term" value="P:killing of cells of another organism"/>
    <property type="evidence" value="ECO:0007669"/>
    <property type="project" value="UniProtKB-KW"/>
</dbReference>
<feature type="domain" description="Pyosin/cloacin translocation" evidence="4">
    <location>
        <begin position="119"/>
        <end position="254"/>
    </location>
</feature>
<evidence type="ECO:0000259" key="5">
    <source>
        <dbReference type="Pfam" id="PF09000"/>
    </source>
</evidence>
<dbReference type="AlphaFoldDB" id="A0A0T9Q7X6"/>